<reference evidence="3" key="1">
    <citation type="submission" date="2021-09" db="EMBL/GenBank/DDBJ databases">
        <title>A high-quality genome of the endoparasitic fungus Hirsutella rhossiliensis with a comparison of Hirsutella genomes reveals transposable elements contributing to genome size variation.</title>
        <authorList>
            <person name="Lin R."/>
            <person name="Jiao Y."/>
            <person name="Sun X."/>
            <person name="Ling J."/>
            <person name="Xie B."/>
            <person name="Cheng X."/>
        </authorList>
    </citation>
    <scope>NUCLEOTIDE SEQUENCE</scope>
    <source>
        <strain evidence="3">HR02</strain>
    </source>
</reference>
<feature type="chain" id="PRO_5040225639" evidence="2">
    <location>
        <begin position="19"/>
        <end position="429"/>
    </location>
</feature>
<feature type="region of interest" description="Disordered" evidence="1">
    <location>
        <begin position="183"/>
        <end position="217"/>
    </location>
</feature>
<dbReference type="OrthoDB" id="10551666at2759"/>
<dbReference type="EMBL" id="JAIZPD010000002">
    <property type="protein sequence ID" value="KAH0966258.1"/>
    <property type="molecule type" value="Genomic_DNA"/>
</dbReference>
<gene>
    <name evidence="3" type="ORF">HRG_01667</name>
</gene>
<feature type="signal peptide" evidence="2">
    <location>
        <begin position="1"/>
        <end position="18"/>
    </location>
</feature>
<feature type="compositionally biased region" description="Polar residues" evidence="1">
    <location>
        <begin position="197"/>
        <end position="212"/>
    </location>
</feature>
<dbReference type="GeneID" id="68350796"/>
<keyword evidence="2" id="KW-0732">Signal</keyword>
<organism evidence="3 4">
    <name type="scientific">Hirsutella rhossiliensis</name>
    <dbReference type="NCBI Taxonomy" id="111463"/>
    <lineage>
        <taxon>Eukaryota</taxon>
        <taxon>Fungi</taxon>
        <taxon>Dikarya</taxon>
        <taxon>Ascomycota</taxon>
        <taxon>Pezizomycotina</taxon>
        <taxon>Sordariomycetes</taxon>
        <taxon>Hypocreomycetidae</taxon>
        <taxon>Hypocreales</taxon>
        <taxon>Ophiocordycipitaceae</taxon>
        <taxon>Hirsutella</taxon>
    </lineage>
</organism>
<evidence type="ECO:0000256" key="2">
    <source>
        <dbReference type="SAM" id="SignalP"/>
    </source>
</evidence>
<keyword evidence="4" id="KW-1185">Reference proteome</keyword>
<protein>
    <submittedName>
        <fullName evidence="3">Uncharacterized protein</fullName>
    </submittedName>
</protein>
<sequence length="429" mass="46022">MKSFAAVVVATAMQGVLALPAEPVPDREGPLPDDHVVNTREDLAGLRNSACYQNYEGQINPHGLIKYPCISELEIGAYCSDNFENSEKNITDVKGMQSCMFGSGSTFKTDYLCCIKCRTGNGDGAAGSYEANEKFIHDLEDLFVTNNEENRKYSQIAEELRGKVEPARVERTIPPGNINILEYCPSPQRPQHAGAPNSLQAPQEPQKQNNGEGKTEGATATIAAPKVANTSTPAAVSPKVAIVLIKSYMPALFSYGDSRLSANTSVTGNTAIAHVWTTSELHVCATCAAPNLNSITQEENQKFALDNTKLVTIKITPDLGTVQRFLLSDSYARDLPRIDKCRCFTDLPKGFTPTNDAAMSNGQDDASLSVSVGVSVLAISSITSVTADAGLRVAPVEREQNQVSPAGTPGKLDVSASNKQPEELPYCEN</sequence>
<name>A0A9P8SKD7_9HYPO</name>
<proteinExistence type="predicted"/>
<accession>A0A9P8SKD7</accession>
<dbReference type="RefSeq" id="XP_044723771.1">
    <property type="nucleotide sequence ID" value="XM_044860138.1"/>
</dbReference>
<evidence type="ECO:0000256" key="1">
    <source>
        <dbReference type="SAM" id="MobiDB-lite"/>
    </source>
</evidence>
<feature type="region of interest" description="Disordered" evidence="1">
    <location>
        <begin position="396"/>
        <end position="429"/>
    </location>
</feature>
<comment type="caution">
    <text evidence="3">The sequence shown here is derived from an EMBL/GenBank/DDBJ whole genome shotgun (WGS) entry which is preliminary data.</text>
</comment>
<evidence type="ECO:0000313" key="3">
    <source>
        <dbReference type="EMBL" id="KAH0966258.1"/>
    </source>
</evidence>
<dbReference type="Proteomes" id="UP000824596">
    <property type="component" value="Unassembled WGS sequence"/>
</dbReference>
<dbReference type="AlphaFoldDB" id="A0A9P8SKD7"/>
<evidence type="ECO:0000313" key="4">
    <source>
        <dbReference type="Proteomes" id="UP000824596"/>
    </source>
</evidence>